<evidence type="ECO:0000256" key="3">
    <source>
        <dbReference type="ARBA" id="ARBA00022801"/>
    </source>
</evidence>
<dbReference type="SMART" id="SM00245">
    <property type="entry name" value="TSPc"/>
    <property type="match status" value="1"/>
</dbReference>
<dbReference type="InterPro" id="IPR005151">
    <property type="entry name" value="Tail-specific_protease"/>
</dbReference>
<dbReference type="GO" id="GO:0007165">
    <property type="term" value="P:signal transduction"/>
    <property type="evidence" value="ECO:0007669"/>
    <property type="project" value="TreeGrafter"/>
</dbReference>
<dbReference type="Pfam" id="PF17820">
    <property type="entry name" value="PDZ_6"/>
    <property type="match status" value="1"/>
</dbReference>
<keyword evidence="6" id="KW-0732">Signal</keyword>
<dbReference type="GO" id="GO:0004175">
    <property type="term" value="F:endopeptidase activity"/>
    <property type="evidence" value="ECO:0007669"/>
    <property type="project" value="TreeGrafter"/>
</dbReference>
<dbReference type="SUPFAM" id="SSF52096">
    <property type="entry name" value="ClpP/crotonase"/>
    <property type="match status" value="1"/>
</dbReference>
<dbReference type="Proteomes" id="UP000184114">
    <property type="component" value="Unassembled WGS sequence"/>
</dbReference>
<dbReference type="InterPro" id="IPR001478">
    <property type="entry name" value="PDZ"/>
</dbReference>
<feature type="signal peptide" evidence="6">
    <location>
        <begin position="1"/>
        <end position="21"/>
    </location>
</feature>
<dbReference type="EMBL" id="FQTY01000013">
    <property type="protein sequence ID" value="SHE97183.1"/>
    <property type="molecule type" value="Genomic_DNA"/>
</dbReference>
<dbReference type="CDD" id="cd07560">
    <property type="entry name" value="Peptidase_S41_CPP"/>
    <property type="match status" value="1"/>
</dbReference>
<evidence type="ECO:0000256" key="6">
    <source>
        <dbReference type="SAM" id="SignalP"/>
    </source>
</evidence>
<feature type="chain" id="PRO_5012522145" evidence="6">
    <location>
        <begin position="22"/>
        <end position="366"/>
    </location>
</feature>
<proteinExistence type="inferred from homology"/>
<dbReference type="Gene3D" id="3.30.750.44">
    <property type="match status" value="1"/>
</dbReference>
<keyword evidence="4 5" id="KW-0720">Serine protease</keyword>
<dbReference type="GeneID" id="90993874"/>
<reference evidence="9" key="1">
    <citation type="submission" date="2016-11" db="EMBL/GenBank/DDBJ databases">
        <authorList>
            <person name="Varghese N."/>
            <person name="Submissions S."/>
        </authorList>
    </citation>
    <scope>NUCLEOTIDE SEQUENCE [LARGE SCALE GENOMIC DNA]</scope>
    <source>
        <strain evidence="9">DSM 18095</strain>
    </source>
</reference>
<name>A0A1M4XV67_9FIRM</name>
<keyword evidence="2 5" id="KW-0645">Protease</keyword>
<dbReference type="Gene3D" id="2.30.42.10">
    <property type="match status" value="1"/>
</dbReference>
<dbReference type="GO" id="GO:0006508">
    <property type="term" value="P:proteolysis"/>
    <property type="evidence" value="ECO:0007669"/>
    <property type="project" value="UniProtKB-KW"/>
</dbReference>
<feature type="domain" description="PDZ" evidence="7">
    <location>
        <begin position="80"/>
        <end position="148"/>
    </location>
</feature>
<dbReference type="PROSITE" id="PS50106">
    <property type="entry name" value="PDZ"/>
    <property type="match status" value="1"/>
</dbReference>
<dbReference type="InterPro" id="IPR055210">
    <property type="entry name" value="CtpA/B_N"/>
</dbReference>
<dbReference type="InterPro" id="IPR036034">
    <property type="entry name" value="PDZ_sf"/>
</dbReference>
<dbReference type="InterPro" id="IPR004447">
    <property type="entry name" value="Peptidase_S41A"/>
</dbReference>
<dbReference type="InterPro" id="IPR029045">
    <property type="entry name" value="ClpP/crotonase-like_dom_sf"/>
</dbReference>
<dbReference type="Pfam" id="PF03572">
    <property type="entry name" value="Peptidase_S41"/>
    <property type="match status" value="1"/>
</dbReference>
<organism evidence="8 9">
    <name type="scientific">Tissierella praeacuta DSM 18095</name>
    <dbReference type="NCBI Taxonomy" id="1123404"/>
    <lineage>
        <taxon>Bacteria</taxon>
        <taxon>Bacillati</taxon>
        <taxon>Bacillota</taxon>
        <taxon>Tissierellia</taxon>
        <taxon>Tissierellales</taxon>
        <taxon>Tissierellaceae</taxon>
        <taxon>Tissierella</taxon>
    </lineage>
</organism>
<evidence type="ECO:0000313" key="9">
    <source>
        <dbReference type="Proteomes" id="UP000184114"/>
    </source>
</evidence>
<dbReference type="NCBIfam" id="TIGR00225">
    <property type="entry name" value="prc"/>
    <property type="match status" value="1"/>
</dbReference>
<dbReference type="GO" id="GO:0030288">
    <property type="term" value="C:outer membrane-bounded periplasmic space"/>
    <property type="evidence" value="ECO:0007669"/>
    <property type="project" value="TreeGrafter"/>
</dbReference>
<dbReference type="Pfam" id="PF22694">
    <property type="entry name" value="CtpB_N-like"/>
    <property type="match status" value="1"/>
</dbReference>
<evidence type="ECO:0000256" key="2">
    <source>
        <dbReference type="ARBA" id="ARBA00022670"/>
    </source>
</evidence>
<evidence type="ECO:0000256" key="5">
    <source>
        <dbReference type="RuleBase" id="RU004404"/>
    </source>
</evidence>
<sequence>MKRLLSLLLIFTLLFPTIAMAEAQLNNEDYVDIQLFLEVYSYIKKEYPLEYKDSKILEGALKGMLESLDPYSSYYNVEEAQDLYKQLTGSFSGIGIYIEPKEGYISVRDTIKGQPAEAAGVKKGDLIIKVDNKDIANMPLQQVSKLIQGPKDTTVKLSIKRGEKLLDINVKRAVVSISPVDYKIIDDKIGYIEIAEFTKNVSKEIEKILKELDKKNIKKIILDVRNNPGGLLTEVVSISDLFIEKGPIVHIKQNKKPLITHVSTLEKPKYEIVVLINGNSASASEILAGAVKERKAGKVIGTTTYGKGTVQTVISMDNGSVIKMTTAEYLLPNKTSINGKGVEPDIKVENTEKEDLQLKKAIEILK</sequence>
<dbReference type="PANTHER" id="PTHR32060">
    <property type="entry name" value="TAIL-SPECIFIC PROTEASE"/>
    <property type="match status" value="1"/>
</dbReference>
<dbReference type="SMART" id="SM00228">
    <property type="entry name" value="PDZ"/>
    <property type="match status" value="1"/>
</dbReference>
<dbReference type="RefSeq" id="WP_072976582.1">
    <property type="nucleotide sequence ID" value="NZ_FQTY01000013.1"/>
</dbReference>
<dbReference type="STRING" id="1123404.SAMN02745784_02396"/>
<evidence type="ECO:0000259" key="7">
    <source>
        <dbReference type="PROSITE" id="PS50106"/>
    </source>
</evidence>
<gene>
    <name evidence="8" type="ORF">SAMN02745784_02396</name>
</gene>
<comment type="similarity">
    <text evidence="1 5">Belongs to the peptidase S41A family.</text>
</comment>
<dbReference type="Gene3D" id="3.90.226.10">
    <property type="entry name" value="2-enoyl-CoA Hydratase, Chain A, domain 1"/>
    <property type="match status" value="1"/>
</dbReference>
<dbReference type="CDD" id="cd06782">
    <property type="entry name" value="cpPDZ_CPP-like"/>
    <property type="match status" value="1"/>
</dbReference>
<evidence type="ECO:0000313" key="8">
    <source>
        <dbReference type="EMBL" id="SHE97183.1"/>
    </source>
</evidence>
<dbReference type="InterPro" id="IPR041489">
    <property type="entry name" value="PDZ_6"/>
</dbReference>
<dbReference type="PANTHER" id="PTHR32060:SF30">
    <property type="entry name" value="CARBOXY-TERMINAL PROCESSING PROTEASE CTPA"/>
    <property type="match status" value="1"/>
</dbReference>
<dbReference type="SUPFAM" id="SSF50156">
    <property type="entry name" value="PDZ domain-like"/>
    <property type="match status" value="1"/>
</dbReference>
<protein>
    <submittedName>
        <fullName evidence="8">Carboxyl-terminal processing protease</fullName>
    </submittedName>
</protein>
<dbReference type="GO" id="GO:0008236">
    <property type="term" value="F:serine-type peptidase activity"/>
    <property type="evidence" value="ECO:0007669"/>
    <property type="project" value="UniProtKB-KW"/>
</dbReference>
<accession>A0A1M4XV67</accession>
<evidence type="ECO:0000256" key="4">
    <source>
        <dbReference type="ARBA" id="ARBA00022825"/>
    </source>
</evidence>
<keyword evidence="9" id="KW-1185">Reference proteome</keyword>
<dbReference type="AlphaFoldDB" id="A0A1M4XV67"/>
<keyword evidence="3 5" id="KW-0378">Hydrolase</keyword>
<evidence type="ECO:0000256" key="1">
    <source>
        <dbReference type="ARBA" id="ARBA00009179"/>
    </source>
</evidence>